<dbReference type="EMBL" id="QGDQ01000021">
    <property type="protein sequence ID" value="PWJ51188.1"/>
    <property type="molecule type" value="Genomic_DNA"/>
</dbReference>
<keyword evidence="4" id="KW-1185">Reference proteome</keyword>
<feature type="region of interest" description="Disordered" evidence="1">
    <location>
        <begin position="34"/>
        <end position="57"/>
    </location>
</feature>
<feature type="signal peptide" evidence="2">
    <location>
        <begin position="1"/>
        <end position="25"/>
    </location>
</feature>
<sequence>MHVWRSRAGAVGLAAATALTAVVLAGCGGTPLAQPAPDAGSGSPSSSSSPEQSAPLWPDAARTVAITPKGERPPMPAPDEAELQDLTSFAAQEGMTVEAMVREQQDVRAFHDWVASTVRPILGDRYSEARPEMEGDPAWIGFTGDVPPELVAAAEAFYLPMELRGGALLTEAEADRVRSVGTDAFAAAAPKGFGWSGSLDTPTATFTYSGIPAEQWQGGDEVKAAVVAAAAKALGRDAPFRVEVELDDRDPKTTEPAFWYLPAGWTADPTATSIEVTVDSPQCASGVNPGERMAPPQVEVTDTQVRIAVSTYILKGPQTCPGHGTAPLVVELGQPLGDRTLVDVNGALREGRSAPSDGLVAPAAG</sequence>
<comment type="caution">
    <text evidence="3">The sequence shown here is derived from an EMBL/GenBank/DDBJ whole genome shotgun (WGS) entry which is preliminary data.</text>
</comment>
<feature type="chain" id="PRO_5038880271" evidence="2">
    <location>
        <begin position="26"/>
        <end position="365"/>
    </location>
</feature>
<organism evidence="3 4">
    <name type="scientific">Quadrisphaera granulorum</name>
    <dbReference type="NCBI Taxonomy" id="317664"/>
    <lineage>
        <taxon>Bacteria</taxon>
        <taxon>Bacillati</taxon>
        <taxon>Actinomycetota</taxon>
        <taxon>Actinomycetes</taxon>
        <taxon>Kineosporiales</taxon>
        <taxon>Kineosporiaceae</taxon>
        <taxon>Quadrisphaera</taxon>
    </lineage>
</organism>
<evidence type="ECO:0000313" key="3">
    <source>
        <dbReference type="EMBL" id="PWJ51188.1"/>
    </source>
</evidence>
<dbReference type="OrthoDB" id="3732226at2"/>
<evidence type="ECO:0000256" key="1">
    <source>
        <dbReference type="SAM" id="MobiDB-lite"/>
    </source>
</evidence>
<protein>
    <submittedName>
        <fullName evidence="3">Uncharacterized protein</fullName>
    </submittedName>
</protein>
<evidence type="ECO:0000256" key="2">
    <source>
        <dbReference type="SAM" id="SignalP"/>
    </source>
</evidence>
<feature type="compositionally biased region" description="Low complexity" evidence="1">
    <location>
        <begin position="34"/>
        <end position="55"/>
    </location>
</feature>
<name>A0A316A1T6_9ACTN</name>
<dbReference type="PROSITE" id="PS51257">
    <property type="entry name" value="PROKAR_LIPOPROTEIN"/>
    <property type="match status" value="1"/>
</dbReference>
<evidence type="ECO:0000313" key="4">
    <source>
        <dbReference type="Proteomes" id="UP000245469"/>
    </source>
</evidence>
<dbReference type="AlphaFoldDB" id="A0A316A1T6"/>
<gene>
    <name evidence="3" type="ORF">BXY45_12165</name>
</gene>
<keyword evidence="2" id="KW-0732">Signal</keyword>
<reference evidence="3 4" key="1">
    <citation type="submission" date="2018-03" db="EMBL/GenBank/DDBJ databases">
        <title>Genomic Encyclopedia of Archaeal and Bacterial Type Strains, Phase II (KMG-II): from individual species to whole genera.</title>
        <authorList>
            <person name="Goeker M."/>
        </authorList>
    </citation>
    <scope>NUCLEOTIDE SEQUENCE [LARGE SCALE GENOMIC DNA]</scope>
    <source>
        <strain evidence="3 4">DSM 44889</strain>
    </source>
</reference>
<proteinExistence type="predicted"/>
<dbReference type="Proteomes" id="UP000245469">
    <property type="component" value="Unassembled WGS sequence"/>
</dbReference>
<accession>A0A316A1T6</accession>